<dbReference type="GO" id="GO:0016020">
    <property type="term" value="C:membrane"/>
    <property type="evidence" value="ECO:0007669"/>
    <property type="project" value="InterPro"/>
</dbReference>
<dbReference type="SUPFAM" id="SSF63829">
    <property type="entry name" value="Calcium-dependent phosphotriesterase"/>
    <property type="match status" value="1"/>
</dbReference>
<dbReference type="InterPro" id="IPR050640">
    <property type="entry name" value="Bact_2-comp_sensor_kinase"/>
</dbReference>
<accession>A0A370QKJ6</accession>
<dbReference type="SUPFAM" id="SSF55874">
    <property type="entry name" value="ATPase domain of HSP90 chaperone/DNA topoisomerase II/histidine kinase"/>
    <property type="match status" value="1"/>
</dbReference>
<organism evidence="4 5">
    <name type="scientific">Marinirhabdus gelatinilytica</name>
    <dbReference type="NCBI Taxonomy" id="1703343"/>
    <lineage>
        <taxon>Bacteria</taxon>
        <taxon>Pseudomonadati</taxon>
        <taxon>Bacteroidota</taxon>
        <taxon>Flavobacteriia</taxon>
        <taxon>Flavobacteriales</taxon>
        <taxon>Flavobacteriaceae</taxon>
    </lineage>
</organism>
<evidence type="ECO:0000313" key="4">
    <source>
        <dbReference type="EMBL" id="RDK88580.1"/>
    </source>
</evidence>
<keyword evidence="1" id="KW-0472">Membrane</keyword>
<keyword evidence="1" id="KW-1133">Transmembrane helix</keyword>
<dbReference type="GO" id="GO:0000155">
    <property type="term" value="F:phosphorelay sensor kinase activity"/>
    <property type="evidence" value="ECO:0007669"/>
    <property type="project" value="InterPro"/>
</dbReference>
<dbReference type="Proteomes" id="UP000255317">
    <property type="component" value="Unassembled WGS sequence"/>
</dbReference>
<dbReference type="InterPro" id="IPR010559">
    <property type="entry name" value="Sig_transdc_His_kin_internal"/>
</dbReference>
<keyword evidence="5" id="KW-1185">Reference proteome</keyword>
<keyword evidence="1" id="KW-0812">Transmembrane</keyword>
<comment type="caution">
    <text evidence="4">The sequence shown here is derived from an EMBL/GenBank/DDBJ whole genome shotgun (WGS) entry which is preliminary data.</text>
</comment>
<dbReference type="InterPro" id="IPR015943">
    <property type="entry name" value="WD40/YVTN_repeat-like_dom_sf"/>
</dbReference>
<dbReference type="Gene3D" id="2.130.10.10">
    <property type="entry name" value="YVTN repeat-like/Quinoprotein amine dehydrogenase"/>
    <property type="match status" value="1"/>
</dbReference>
<dbReference type="RefSeq" id="WP_115122269.1">
    <property type="nucleotide sequence ID" value="NZ_QRAO01000001.1"/>
</dbReference>
<dbReference type="EMBL" id="QRAO01000001">
    <property type="protein sequence ID" value="RDK88580.1"/>
    <property type="molecule type" value="Genomic_DNA"/>
</dbReference>
<dbReference type="InterPro" id="IPR011110">
    <property type="entry name" value="Reg_prop"/>
</dbReference>
<dbReference type="Pfam" id="PF07494">
    <property type="entry name" value="Reg_prop"/>
    <property type="match status" value="1"/>
</dbReference>
<dbReference type="Pfam" id="PF07495">
    <property type="entry name" value="Y_Y_Y"/>
    <property type="match status" value="1"/>
</dbReference>
<evidence type="ECO:0000259" key="3">
    <source>
        <dbReference type="Pfam" id="PF07495"/>
    </source>
</evidence>
<dbReference type="CDD" id="cd00146">
    <property type="entry name" value="PKD"/>
    <property type="match status" value="1"/>
</dbReference>
<gene>
    <name evidence="4" type="ORF">C8D94_101454</name>
</gene>
<reference evidence="4 5" key="1">
    <citation type="submission" date="2018-07" db="EMBL/GenBank/DDBJ databases">
        <title>Genomic Encyclopedia of Type Strains, Phase IV (KMG-IV): sequencing the most valuable type-strain genomes for metagenomic binning, comparative biology and taxonomic classification.</title>
        <authorList>
            <person name="Goeker M."/>
        </authorList>
    </citation>
    <scope>NUCLEOTIDE SEQUENCE [LARGE SCALE GENOMIC DNA]</scope>
    <source>
        <strain evidence="4 5">DSM 101478</strain>
    </source>
</reference>
<protein>
    <submittedName>
        <fullName evidence="4">Two component regulator with propeller domain</fullName>
    </submittedName>
</protein>
<sequence>MLRQLTKLLLLFPLVLWGQQVYVFTTANGLPSNTVYDVVQDAKGFIWIATNKGVVKYNGKTFKTFTVQDGLPNNDTWKLEVTPDGKVWYASKSNRQGYIVNDSVYSFPVENNKTISPAYFALNKNKVGFFYHDSYFFENNEWKLGLNTSDIDGDGNNDYQVNDSINIARNISNFKIFAKRTSGFEIKLYIPVPYKLSLNGSANEPYGIYNEILWQVYAEGLVLVNLTTGKVRTISLDENQQDNLMFVWNNEYNLQWKTKTEVQIFDYNFNKLKTIEHPDLKDHTRAIVDNDGNLWMCSLSKGLKMIPATALAAKTHFIDQKVQRLQVLEDTLFAGIYNQSIAFYKEGMFRKTKLHPIGNIYKIKKLPPFGKYIAAATHSKSDHKTIQRQQLYKGEVHALKQDVNLFGLRDITLHGNDTYVLFHNLIAKSRSNEYFDVLQSVQGKNGFASHRDTLLVYGSDGLHVLAQDTLLPYGTQDTNRTISYLIAVSKKDRLFLGTDGFGVQVLENGTFTEIPETKGLSVNRIIQKDSLLWLATQRGVQVLKLNPVLKKSEIINSFYTADGILDKNVNDIAIQDSLLFVATDLGLSTLNLKSKEFSQKPVVYFDTKSDTLQFPFENAKNISIAFGTLDYTNQENIQYSYRLLPEQKDWQVSTSQSITFASLTPGDYSLEVTATDQHRNSATKSLTIKVLPAWWQTTYFKIAAMLIGLLVLGLLGWMLYRIAKKRASQKTEREKKLAGLELQALRSQMNPHFVHNSLNAIQYFVQRNEVTLSEKYLSKFSKLIRQFFEFSRKQTLPLSEEIDLLTNYLEIEKMRFEDKLDYTLEVDKTIDTENVVIPSMILQPIVENAINHGVFHKEGKGTIQLRFHKVDGHTLKIEIEDDGVGIERAKEIYKNSDRNYRSNSTLVLKERLELLSQNKDWKIEYSIKDKAGNKAITGTLVTLKLTPPYDT</sequence>
<dbReference type="InterPro" id="IPR013783">
    <property type="entry name" value="Ig-like_fold"/>
</dbReference>
<feature type="domain" description="Two component regulator three Y" evidence="3">
    <location>
        <begin position="630"/>
        <end position="691"/>
    </location>
</feature>
<evidence type="ECO:0000256" key="1">
    <source>
        <dbReference type="SAM" id="Phobius"/>
    </source>
</evidence>
<feature type="domain" description="Signal transduction histidine kinase internal region" evidence="2">
    <location>
        <begin position="741"/>
        <end position="820"/>
    </location>
</feature>
<dbReference type="PANTHER" id="PTHR34220:SF7">
    <property type="entry name" value="SENSOR HISTIDINE KINASE YPDA"/>
    <property type="match status" value="1"/>
</dbReference>
<name>A0A370QKJ6_9FLAO</name>
<dbReference type="OrthoDB" id="9809670at2"/>
<dbReference type="InterPro" id="IPR035986">
    <property type="entry name" value="PKD_dom_sf"/>
</dbReference>
<evidence type="ECO:0000313" key="5">
    <source>
        <dbReference type="Proteomes" id="UP000255317"/>
    </source>
</evidence>
<dbReference type="Pfam" id="PF06580">
    <property type="entry name" value="His_kinase"/>
    <property type="match status" value="1"/>
</dbReference>
<dbReference type="AlphaFoldDB" id="A0A370QKJ6"/>
<dbReference type="Gene3D" id="3.30.565.10">
    <property type="entry name" value="Histidine kinase-like ATPase, C-terminal domain"/>
    <property type="match status" value="1"/>
</dbReference>
<dbReference type="PANTHER" id="PTHR34220">
    <property type="entry name" value="SENSOR HISTIDINE KINASE YPDA"/>
    <property type="match status" value="1"/>
</dbReference>
<dbReference type="InterPro" id="IPR011123">
    <property type="entry name" value="Y_Y_Y"/>
</dbReference>
<evidence type="ECO:0000259" key="2">
    <source>
        <dbReference type="Pfam" id="PF06580"/>
    </source>
</evidence>
<feature type="transmembrane region" description="Helical" evidence="1">
    <location>
        <begin position="699"/>
        <end position="720"/>
    </location>
</feature>
<dbReference type="Gene3D" id="2.60.40.10">
    <property type="entry name" value="Immunoglobulins"/>
    <property type="match status" value="1"/>
</dbReference>
<dbReference type="SUPFAM" id="SSF49299">
    <property type="entry name" value="PKD domain"/>
    <property type="match status" value="1"/>
</dbReference>
<proteinExistence type="predicted"/>
<dbReference type="InterPro" id="IPR036890">
    <property type="entry name" value="HATPase_C_sf"/>
</dbReference>